<evidence type="ECO:0000313" key="1">
    <source>
        <dbReference type="EMBL" id="MEE6129134.1"/>
    </source>
</evidence>
<evidence type="ECO:0000313" key="2">
    <source>
        <dbReference type="Proteomes" id="UP001350005"/>
    </source>
</evidence>
<dbReference type="Proteomes" id="UP001350005">
    <property type="component" value="Unassembled WGS sequence"/>
</dbReference>
<name>A0ABU7R301_9FLAO</name>
<protein>
    <submittedName>
        <fullName evidence="1">Uncharacterized protein</fullName>
    </submittedName>
</protein>
<reference evidence="1 2" key="1">
    <citation type="submission" date="2024-01" db="EMBL/GenBank/DDBJ databases">
        <title>Whole genome of Chryseobacterium arthrosphaerae NNCa 2741.</title>
        <authorList>
            <person name="Boriskina E.V."/>
            <person name="Gordinskaya N.A."/>
            <person name="Kropotov V.S."/>
            <person name="Alekseeva A.E."/>
            <person name="Makhova M.A."/>
            <person name="Kryazhev D.V."/>
            <person name="Shkurkina I.S."/>
        </authorList>
    </citation>
    <scope>NUCLEOTIDE SEQUENCE [LARGE SCALE GENOMIC DNA]</scope>
    <source>
        <strain evidence="1 2">NNCa 2741</strain>
    </source>
</reference>
<dbReference type="EMBL" id="JAZGJU010000040">
    <property type="protein sequence ID" value="MEE6129134.1"/>
    <property type="molecule type" value="Genomic_DNA"/>
</dbReference>
<keyword evidence="2" id="KW-1185">Reference proteome</keyword>
<organism evidence="1 2">
    <name type="scientific">Chryseobacterium arthrosphaerae</name>
    <dbReference type="NCBI Taxonomy" id="651561"/>
    <lineage>
        <taxon>Bacteria</taxon>
        <taxon>Pseudomonadati</taxon>
        <taxon>Bacteroidota</taxon>
        <taxon>Flavobacteriia</taxon>
        <taxon>Flavobacteriales</taxon>
        <taxon>Weeksellaceae</taxon>
        <taxon>Chryseobacterium group</taxon>
        <taxon>Chryseobacterium</taxon>
    </lineage>
</organism>
<dbReference type="RefSeq" id="WP_330937442.1">
    <property type="nucleotide sequence ID" value="NZ_JAZGJU010000040.1"/>
</dbReference>
<sequence>MGKVIEINAEKLDKMAAYIEDFPEEKEKEIEIKSAILKDGSCNYSYELLHGLTKGDELARKGVHIVHDDMYTAFKQLDVFFAHIDGAFHWANNQTHIDDLEAHEDMNKFSVYAFKITGSEENRSVIISGNKDTTIGAVSYNSPKIKLVDGGTYLYIEELRNRLKVVIEQVEAYMNGKTAPQYEQLSMDFDSAGGDDSDFDNAKVE</sequence>
<gene>
    <name evidence="1" type="ORF">V2E39_17165</name>
</gene>
<accession>A0ABU7R301</accession>
<proteinExistence type="predicted"/>
<comment type="caution">
    <text evidence="1">The sequence shown here is derived from an EMBL/GenBank/DDBJ whole genome shotgun (WGS) entry which is preliminary data.</text>
</comment>